<dbReference type="Proteomes" id="UP001500235">
    <property type="component" value="Unassembled WGS sequence"/>
</dbReference>
<organism evidence="2 3">
    <name type="scientific">Sphingomonas swuensis</name>
    <dbReference type="NCBI Taxonomy" id="977800"/>
    <lineage>
        <taxon>Bacteria</taxon>
        <taxon>Pseudomonadati</taxon>
        <taxon>Pseudomonadota</taxon>
        <taxon>Alphaproteobacteria</taxon>
        <taxon>Sphingomonadales</taxon>
        <taxon>Sphingomonadaceae</taxon>
        <taxon>Sphingomonas</taxon>
    </lineage>
</organism>
<sequence length="75" mass="8182">MIGRTSRARLGVARAKIPSRSAAKAISTRGRDFIMDATLEILEGLEGASLEGRPYRQVEEGEPRAELPFPSRTLA</sequence>
<accession>A0ABP7SKY2</accession>
<protein>
    <submittedName>
        <fullName evidence="2">Uncharacterized protein</fullName>
    </submittedName>
</protein>
<keyword evidence="3" id="KW-1185">Reference proteome</keyword>
<evidence type="ECO:0000256" key="1">
    <source>
        <dbReference type="SAM" id="MobiDB-lite"/>
    </source>
</evidence>
<evidence type="ECO:0000313" key="2">
    <source>
        <dbReference type="EMBL" id="GAA4013063.1"/>
    </source>
</evidence>
<gene>
    <name evidence="2" type="ORF">GCM10022280_08940</name>
</gene>
<comment type="caution">
    <text evidence="2">The sequence shown here is derived from an EMBL/GenBank/DDBJ whole genome shotgun (WGS) entry which is preliminary data.</text>
</comment>
<proteinExistence type="predicted"/>
<dbReference type="EMBL" id="BAABBQ010000001">
    <property type="protein sequence ID" value="GAA4013063.1"/>
    <property type="molecule type" value="Genomic_DNA"/>
</dbReference>
<feature type="region of interest" description="Disordered" evidence="1">
    <location>
        <begin position="53"/>
        <end position="75"/>
    </location>
</feature>
<name>A0ABP7SKY2_9SPHN</name>
<reference evidence="3" key="1">
    <citation type="journal article" date="2019" name="Int. J. Syst. Evol. Microbiol.">
        <title>The Global Catalogue of Microorganisms (GCM) 10K type strain sequencing project: providing services to taxonomists for standard genome sequencing and annotation.</title>
        <authorList>
            <consortium name="The Broad Institute Genomics Platform"/>
            <consortium name="The Broad Institute Genome Sequencing Center for Infectious Disease"/>
            <person name="Wu L."/>
            <person name="Ma J."/>
        </authorList>
    </citation>
    <scope>NUCLEOTIDE SEQUENCE [LARGE SCALE GENOMIC DNA]</scope>
    <source>
        <strain evidence="3">JCM 17563</strain>
    </source>
</reference>
<feature type="compositionally biased region" description="Basic and acidic residues" evidence="1">
    <location>
        <begin position="53"/>
        <end position="65"/>
    </location>
</feature>
<evidence type="ECO:0000313" key="3">
    <source>
        <dbReference type="Proteomes" id="UP001500235"/>
    </source>
</evidence>